<gene>
    <name evidence="2" type="ORF">CTI12_AA257410</name>
</gene>
<feature type="region of interest" description="Disordered" evidence="1">
    <location>
        <begin position="1"/>
        <end position="65"/>
    </location>
</feature>
<organism evidence="2 3">
    <name type="scientific">Artemisia annua</name>
    <name type="common">Sweet wormwood</name>
    <dbReference type="NCBI Taxonomy" id="35608"/>
    <lineage>
        <taxon>Eukaryota</taxon>
        <taxon>Viridiplantae</taxon>
        <taxon>Streptophyta</taxon>
        <taxon>Embryophyta</taxon>
        <taxon>Tracheophyta</taxon>
        <taxon>Spermatophyta</taxon>
        <taxon>Magnoliopsida</taxon>
        <taxon>eudicotyledons</taxon>
        <taxon>Gunneridae</taxon>
        <taxon>Pentapetalae</taxon>
        <taxon>asterids</taxon>
        <taxon>campanulids</taxon>
        <taxon>Asterales</taxon>
        <taxon>Asteraceae</taxon>
        <taxon>Asteroideae</taxon>
        <taxon>Anthemideae</taxon>
        <taxon>Artemisiinae</taxon>
        <taxon>Artemisia</taxon>
    </lineage>
</organism>
<sequence length="193" mass="21757">MQVTMNHSRRQLPPIVPRKPKERDQTFDFLNPSKKIKPPPKLAKPRPIYKPVPPRVNASMKSSNSVASPPAHGNMLLAGYLAHEFLSKGTLFGELYDPTRDMAEPAYSAASSFSYRTMRQPSHGSASKETRKTSVEARLESIENKYQPEPQLTKNQRYVEVSELLKIGGHIPGIVNPSQLARFLHLQDSNKRK</sequence>
<dbReference type="AlphaFoldDB" id="A0A2U1NK10"/>
<dbReference type="PANTHER" id="PTHR34657:SF10">
    <property type="entry name" value="F21M11.6 PROTEIN"/>
    <property type="match status" value="1"/>
</dbReference>
<evidence type="ECO:0000313" key="2">
    <source>
        <dbReference type="EMBL" id="PWA73857.1"/>
    </source>
</evidence>
<reference evidence="2 3" key="1">
    <citation type="journal article" date="2018" name="Mol. Plant">
        <title>The genome of Artemisia annua provides insight into the evolution of Asteraceae family and artemisinin biosynthesis.</title>
        <authorList>
            <person name="Shen Q."/>
            <person name="Zhang L."/>
            <person name="Liao Z."/>
            <person name="Wang S."/>
            <person name="Yan T."/>
            <person name="Shi P."/>
            <person name="Liu M."/>
            <person name="Fu X."/>
            <person name="Pan Q."/>
            <person name="Wang Y."/>
            <person name="Lv Z."/>
            <person name="Lu X."/>
            <person name="Zhang F."/>
            <person name="Jiang W."/>
            <person name="Ma Y."/>
            <person name="Chen M."/>
            <person name="Hao X."/>
            <person name="Li L."/>
            <person name="Tang Y."/>
            <person name="Lv G."/>
            <person name="Zhou Y."/>
            <person name="Sun X."/>
            <person name="Brodelius P.E."/>
            <person name="Rose J.K.C."/>
            <person name="Tang K."/>
        </authorList>
    </citation>
    <scope>NUCLEOTIDE SEQUENCE [LARGE SCALE GENOMIC DNA]</scope>
    <source>
        <strain evidence="3">cv. Huhao1</strain>
        <tissue evidence="2">Leaf</tissue>
    </source>
</reference>
<protein>
    <submittedName>
        <fullName evidence="2">Uncharacterized protein</fullName>
    </submittedName>
</protein>
<dbReference type="OrthoDB" id="687843at2759"/>
<dbReference type="STRING" id="35608.A0A2U1NK10"/>
<evidence type="ECO:0000313" key="3">
    <source>
        <dbReference type="Proteomes" id="UP000245207"/>
    </source>
</evidence>
<name>A0A2U1NK10_ARTAN</name>
<proteinExistence type="predicted"/>
<keyword evidence="3" id="KW-1185">Reference proteome</keyword>
<dbReference type="PANTHER" id="PTHR34657">
    <property type="entry name" value="EMBRYO SAC DEVELOPMENT ARREST 6"/>
    <property type="match status" value="1"/>
</dbReference>
<dbReference type="EMBL" id="PKPP01002663">
    <property type="protein sequence ID" value="PWA73857.1"/>
    <property type="molecule type" value="Genomic_DNA"/>
</dbReference>
<evidence type="ECO:0000256" key="1">
    <source>
        <dbReference type="SAM" id="MobiDB-lite"/>
    </source>
</evidence>
<dbReference type="Proteomes" id="UP000245207">
    <property type="component" value="Unassembled WGS sequence"/>
</dbReference>
<accession>A0A2U1NK10</accession>
<comment type="caution">
    <text evidence="2">The sequence shown here is derived from an EMBL/GenBank/DDBJ whole genome shotgun (WGS) entry which is preliminary data.</text>
</comment>